<reference evidence="2 3" key="1">
    <citation type="submission" date="2017-01" db="EMBL/GenBank/DDBJ databases">
        <title>Bacillus cereus isolates.</title>
        <authorList>
            <person name="Beno S.M."/>
        </authorList>
    </citation>
    <scope>NUCLEOTIDE SEQUENCE [LARGE SCALE GENOMIC DNA]</scope>
    <source>
        <strain evidence="2 3">FSL K6-1030</strain>
    </source>
</reference>
<feature type="region of interest" description="Disordered" evidence="1">
    <location>
        <begin position="32"/>
        <end position="82"/>
    </location>
</feature>
<dbReference type="Pfam" id="PF01391">
    <property type="entry name" value="Collagen"/>
    <property type="match status" value="1"/>
</dbReference>
<keyword evidence="2" id="KW-0176">Collagen</keyword>
<gene>
    <name evidence="2" type="ORF">BLX06_32275</name>
</gene>
<dbReference type="EMBL" id="MUAU01000249">
    <property type="protein sequence ID" value="OOR71166.1"/>
    <property type="molecule type" value="Genomic_DNA"/>
</dbReference>
<dbReference type="RefSeq" id="WP_078187989.1">
    <property type="nucleotide sequence ID" value="NZ_LDGV01000182.1"/>
</dbReference>
<comment type="caution">
    <text evidence="2">The sequence shown here is derived from an EMBL/GenBank/DDBJ whole genome shotgun (WGS) entry which is preliminary data.</text>
</comment>
<dbReference type="InterPro" id="IPR008160">
    <property type="entry name" value="Collagen"/>
</dbReference>
<dbReference type="AlphaFoldDB" id="A0A9X6B2Z9"/>
<proteinExistence type="predicted"/>
<accession>A0A9X6B2Z9</accession>
<evidence type="ECO:0000313" key="2">
    <source>
        <dbReference type="EMBL" id="OOR71166.1"/>
    </source>
</evidence>
<feature type="compositionally biased region" description="Low complexity" evidence="1">
    <location>
        <begin position="71"/>
        <end position="82"/>
    </location>
</feature>
<evidence type="ECO:0000256" key="1">
    <source>
        <dbReference type="SAM" id="MobiDB-lite"/>
    </source>
</evidence>
<organism evidence="2 3">
    <name type="scientific">Bacillus cereus</name>
    <dbReference type="NCBI Taxonomy" id="1396"/>
    <lineage>
        <taxon>Bacteria</taxon>
        <taxon>Bacillati</taxon>
        <taxon>Bacillota</taxon>
        <taxon>Bacilli</taxon>
        <taxon>Bacillales</taxon>
        <taxon>Bacillaceae</taxon>
        <taxon>Bacillus</taxon>
        <taxon>Bacillus cereus group</taxon>
    </lineage>
</organism>
<name>A0A9X6B2Z9_BACCE</name>
<sequence>MGKTKEELKMLFVTGYKPTQQDFTDLIEVAGVQGPKGDKGETGSQGLKGDAGVKGDTGAKGEVGVKGADGKNGTNGTNGVGVKSISVTVDTAGKITGGTWIGTDDKSNPITINS</sequence>
<evidence type="ECO:0000313" key="3">
    <source>
        <dbReference type="Proteomes" id="UP000190641"/>
    </source>
</evidence>
<protein>
    <submittedName>
        <fullName evidence="2">Collagen-like protein</fullName>
    </submittedName>
</protein>
<dbReference type="Proteomes" id="UP000190641">
    <property type="component" value="Unassembled WGS sequence"/>
</dbReference>